<dbReference type="InterPro" id="IPR000073">
    <property type="entry name" value="AB_hydrolase_1"/>
</dbReference>
<comment type="similarity">
    <text evidence="2">Belongs to the AB hydrolase superfamily. Epoxide hydrolase family.</text>
</comment>
<proteinExistence type="inferred from homology"/>
<dbReference type="Pfam" id="PF00561">
    <property type="entry name" value="Abhydrolase_1"/>
    <property type="match status" value="1"/>
</dbReference>
<dbReference type="SUPFAM" id="SSF53474">
    <property type="entry name" value="alpha/beta-Hydrolases"/>
    <property type="match status" value="1"/>
</dbReference>
<evidence type="ECO:0000256" key="2">
    <source>
        <dbReference type="ARBA" id="ARBA00038334"/>
    </source>
</evidence>
<dbReference type="PRINTS" id="PR00412">
    <property type="entry name" value="EPOXHYDRLASE"/>
</dbReference>
<feature type="domain" description="AB hydrolase-1" evidence="3">
    <location>
        <begin position="39"/>
        <end position="311"/>
    </location>
</feature>
<evidence type="ECO:0000256" key="1">
    <source>
        <dbReference type="ARBA" id="ARBA00022801"/>
    </source>
</evidence>
<dbReference type="PRINTS" id="PR00111">
    <property type="entry name" value="ABHYDROLASE"/>
</dbReference>
<dbReference type="InterPro" id="IPR029058">
    <property type="entry name" value="AB_hydrolase_fold"/>
</dbReference>
<dbReference type="Gene3D" id="3.40.50.1820">
    <property type="entry name" value="alpha/beta hydrolase"/>
    <property type="match status" value="1"/>
</dbReference>
<sequence>MDPANPASFNHRTALLPTGRKYHFVDQLPTNYDPTTTTTLVCIHGFPDFWYGWRYQIKPWVELGYRVVAPDKLGYGGSDKPEDAIQYTSRRICDDIAALLDLLQITKAVIIGHDWGCFMASRFALWHPDRLLALVLLSVPFIPPAKEYAPLERLVERYPNWGYQLYFQEKSTNAELENQLSRFFRLIFRNRRGTPGLSKWTLPGGLKALFETAEGTERHTGHLTQEEHDYYLSQFANSMNGPLNYYRTTRYRFEEERDGTILQAPRSDLPVLLMIGKDDPTSNQAALGATKKLIPQAQIELIEGVGHWLMVECKDRINESIPRFLRAHLPDAVPTKL</sequence>
<dbReference type="PANTHER" id="PTHR43329">
    <property type="entry name" value="EPOXIDE HYDROLASE"/>
    <property type="match status" value="1"/>
</dbReference>
<name>A0A4Q9N010_9APHY</name>
<evidence type="ECO:0000313" key="4">
    <source>
        <dbReference type="EMBL" id="TBU33088.1"/>
    </source>
</evidence>
<reference evidence="4" key="1">
    <citation type="submission" date="2019-01" db="EMBL/GenBank/DDBJ databases">
        <title>Draft genome sequences of three monokaryotic isolates of the white-rot basidiomycete fungus Dichomitus squalens.</title>
        <authorList>
            <consortium name="DOE Joint Genome Institute"/>
            <person name="Lopez S.C."/>
            <person name="Andreopoulos B."/>
            <person name="Pangilinan J."/>
            <person name="Lipzen A."/>
            <person name="Riley R."/>
            <person name="Ahrendt S."/>
            <person name="Ng V."/>
            <person name="Barry K."/>
            <person name="Daum C."/>
            <person name="Grigoriev I.V."/>
            <person name="Hilden K.S."/>
            <person name="Makela M.R."/>
            <person name="de Vries R.P."/>
        </authorList>
    </citation>
    <scope>NUCLEOTIDE SEQUENCE [LARGE SCALE GENOMIC DNA]</scope>
    <source>
        <strain evidence="4">OM18370.1</strain>
    </source>
</reference>
<dbReference type="OrthoDB" id="284184at2759"/>
<dbReference type="Proteomes" id="UP000292957">
    <property type="component" value="Unassembled WGS sequence"/>
</dbReference>
<organism evidence="4">
    <name type="scientific">Dichomitus squalens</name>
    <dbReference type="NCBI Taxonomy" id="114155"/>
    <lineage>
        <taxon>Eukaryota</taxon>
        <taxon>Fungi</taxon>
        <taxon>Dikarya</taxon>
        <taxon>Basidiomycota</taxon>
        <taxon>Agaricomycotina</taxon>
        <taxon>Agaricomycetes</taxon>
        <taxon>Polyporales</taxon>
        <taxon>Polyporaceae</taxon>
        <taxon>Dichomitus</taxon>
    </lineage>
</organism>
<dbReference type="EMBL" id="ML143392">
    <property type="protein sequence ID" value="TBU33088.1"/>
    <property type="molecule type" value="Genomic_DNA"/>
</dbReference>
<dbReference type="AlphaFoldDB" id="A0A4Q9N010"/>
<keyword evidence="1 4" id="KW-0378">Hydrolase</keyword>
<dbReference type="InterPro" id="IPR000639">
    <property type="entry name" value="Epox_hydrolase-like"/>
</dbReference>
<dbReference type="GO" id="GO:0016787">
    <property type="term" value="F:hydrolase activity"/>
    <property type="evidence" value="ECO:0007669"/>
    <property type="project" value="UniProtKB-KW"/>
</dbReference>
<evidence type="ECO:0000259" key="3">
    <source>
        <dbReference type="Pfam" id="PF00561"/>
    </source>
</evidence>
<gene>
    <name evidence="4" type="ORF">BD311DRAFT_749184</name>
</gene>
<accession>A0A4Q9N010</accession>
<protein>
    <submittedName>
        <fullName evidence="4">Alpha/beta-hydrolase</fullName>
    </submittedName>
</protein>